<keyword evidence="8" id="KW-1185">Reference proteome</keyword>
<dbReference type="SMART" id="SM00948">
    <property type="entry name" value="Proteasome_A_N"/>
    <property type="match status" value="1"/>
</dbReference>
<name>A0A6J2T6R8_DROLE</name>
<dbReference type="OrthoDB" id="3145928at2759"/>
<dbReference type="FunFam" id="3.60.20.10:FF:000004">
    <property type="entry name" value="Proteasome subunit alpha type-4"/>
    <property type="match status" value="1"/>
</dbReference>
<dbReference type="GO" id="GO:0019773">
    <property type="term" value="C:proteasome core complex, alpha-subunit complex"/>
    <property type="evidence" value="ECO:0007669"/>
    <property type="project" value="UniProtKB-UniRule"/>
</dbReference>
<dbReference type="InterPro" id="IPR023332">
    <property type="entry name" value="Proteasome_alpha-type"/>
</dbReference>
<comment type="similarity">
    <text evidence="6">Belongs to the peptidase T1A family.</text>
</comment>
<reference evidence="9" key="1">
    <citation type="submission" date="2025-08" db="UniProtKB">
        <authorList>
            <consortium name="RefSeq"/>
        </authorList>
    </citation>
    <scope>IDENTIFICATION</scope>
    <source>
        <strain evidence="9">11010-0011.00</strain>
        <tissue evidence="9">Whole body</tissue>
    </source>
</reference>
<dbReference type="GeneID" id="115621458"/>
<dbReference type="AlphaFoldDB" id="A0A6J2T6R8"/>
<dbReference type="InterPro" id="IPR050115">
    <property type="entry name" value="Proteasome_alpha"/>
</dbReference>
<protein>
    <submittedName>
        <fullName evidence="9">Proteasome subunit alpha type-7-1B-like</fullName>
    </submittedName>
</protein>
<gene>
    <name evidence="9" type="primary">LOC115621458</name>
</gene>
<comment type="subunit">
    <text evidence="5">The 26S proteasome consists of a 20S proteasome core and two 19S regulatory subunits. The 20S proteasome core is composed of 28 subunits that are arranged in four stacked rings, resulting in a barrel-shaped structure. The two end rings are each formed by seven alpha subunits, and the two central rings are each formed by seven beta subunits. The catalytic chamber with the active sites is on the inside of the barrel.</text>
</comment>
<dbReference type="Gene3D" id="3.60.20.10">
    <property type="entry name" value="Glutamine Phosphoribosylpyrophosphate, subunit 1, domain 1"/>
    <property type="match status" value="1"/>
</dbReference>
<dbReference type="RefSeq" id="XP_030370975.1">
    <property type="nucleotide sequence ID" value="XM_030515115.1"/>
</dbReference>
<dbReference type="PROSITE" id="PS51475">
    <property type="entry name" value="PROTEASOME_ALPHA_2"/>
    <property type="match status" value="1"/>
</dbReference>
<dbReference type="InterPro" id="IPR001353">
    <property type="entry name" value="Proteasome_sua/b"/>
</dbReference>
<feature type="domain" description="Proteasome alpha-type subunits" evidence="7">
    <location>
        <begin position="5"/>
        <end position="27"/>
    </location>
</feature>
<dbReference type="PANTHER" id="PTHR11599">
    <property type="entry name" value="PROTEASOME SUBUNIT ALPHA/BETA"/>
    <property type="match status" value="1"/>
</dbReference>
<keyword evidence="4 6" id="KW-0647">Proteasome</keyword>
<comment type="function">
    <text evidence="1">The proteasome is a multicatalytic proteinase complex which is characterized by its ability to cleave peptides with Arg, Phe, Tyr, Leu, and Glu adjacent to the leaving group at neutral or slightly basic pH. The proteasome has an ATP-dependent proteolytic activity.</text>
</comment>
<dbReference type="Proteomes" id="UP000504634">
    <property type="component" value="Unplaced"/>
</dbReference>
<evidence type="ECO:0000256" key="5">
    <source>
        <dbReference type="ARBA" id="ARBA00026071"/>
    </source>
</evidence>
<evidence type="ECO:0000256" key="2">
    <source>
        <dbReference type="ARBA" id="ARBA00004496"/>
    </source>
</evidence>
<proteinExistence type="inferred from homology"/>
<dbReference type="GO" id="GO:0006511">
    <property type="term" value="P:ubiquitin-dependent protein catabolic process"/>
    <property type="evidence" value="ECO:0007669"/>
    <property type="project" value="InterPro"/>
</dbReference>
<accession>A0A6J2T6R8</accession>
<evidence type="ECO:0000256" key="3">
    <source>
        <dbReference type="ARBA" id="ARBA00022490"/>
    </source>
</evidence>
<evidence type="ECO:0000256" key="4">
    <source>
        <dbReference type="ARBA" id="ARBA00022942"/>
    </source>
</evidence>
<evidence type="ECO:0000256" key="6">
    <source>
        <dbReference type="PROSITE-ProRule" id="PRU00808"/>
    </source>
</evidence>
<evidence type="ECO:0000313" key="9">
    <source>
        <dbReference type="RefSeq" id="XP_030370975.1"/>
    </source>
</evidence>
<dbReference type="Pfam" id="PF10584">
    <property type="entry name" value="Proteasome_A_N"/>
    <property type="match status" value="1"/>
</dbReference>
<sequence length="249" mass="27756">MADGYDSAMTIFSPDGHLWQVQYAQEAVRRGSLVIAIRTQDCIVLGVEKRYMGQLQEEITVHKICPVGDNIAIAFAGLTADARVLINRARVECQSHKLNIDQHPTVSYISRFIAELKKSYTQGSGRRPFGVCCLVSGFDENGTARLFQTEPSGNFYEFSACAIGRNSEAVFEQLEKAGSAPTADEQSAITWTIRLLISVGLLNRDSIDLAVLKFNQPLRLLDTKTLVDHVARVQREIEEEGRTHQRLNI</sequence>
<keyword evidence="3" id="KW-0963">Cytoplasm</keyword>
<dbReference type="InterPro" id="IPR000426">
    <property type="entry name" value="Proteasome_asu_N"/>
</dbReference>
<dbReference type="Pfam" id="PF00227">
    <property type="entry name" value="Proteasome"/>
    <property type="match status" value="1"/>
</dbReference>
<evidence type="ECO:0000256" key="1">
    <source>
        <dbReference type="ARBA" id="ARBA00002000"/>
    </source>
</evidence>
<dbReference type="GO" id="GO:0005634">
    <property type="term" value="C:nucleus"/>
    <property type="evidence" value="ECO:0007669"/>
    <property type="project" value="UniProtKB-ARBA"/>
</dbReference>
<dbReference type="GO" id="GO:0005737">
    <property type="term" value="C:cytoplasm"/>
    <property type="evidence" value="ECO:0007669"/>
    <property type="project" value="UniProtKB-SubCell"/>
</dbReference>
<comment type="subcellular location">
    <subcellularLocation>
        <location evidence="2">Cytoplasm</location>
    </subcellularLocation>
</comment>
<evidence type="ECO:0000259" key="7">
    <source>
        <dbReference type="SMART" id="SM00948"/>
    </source>
</evidence>
<dbReference type="SUPFAM" id="SSF56235">
    <property type="entry name" value="N-terminal nucleophile aminohydrolases (Ntn hydrolases)"/>
    <property type="match status" value="1"/>
</dbReference>
<dbReference type="InterPro" id="IPR029055">
    <property type="entry name" value="Ntn_hydrolases_N"/>
</dbReference>
<evidence type="ECO:0000313" key="8">
    <source>
        <dbReference type="Proteomes" id="UP000504634"/>
    </source>
</evidence>
<organism evidence="8 9">
    <name type="scientific">Drosophila lebanonensis</name>
    <name type="common">Fruit fly</name>
    <name type="synonym">Scaptodrosophila lebanonensis</name>
    <dbReference type="NCBI Taxonomy" id="7225"/>
    <lineage>
        <taxon>Eukaryota</taxon>
        <taxon>Metazoa</taxon>
        <taxon>Ecdysozoa</taxon>
        <taxon>Arthropoda</taxon>
        <taxon>Hexapoda</taxon>
        <taxon>Insecta</taxon>
        <taxon>Pterygota</taxon>
        <taxon>Neoptera</taxon>
        <taxon>Endopterygota</taxon>
        <taxon>Diptera</taxon>
        <taxon>Brachycera</taxon>
        <taxon>Muscomorpha</taxon>
        <taxon>Ephydroidea</taxon>
        <taxon>Drosophilidae</taxon>
        <taxon>Scaptodrosophila</taxon>
    </lineage>
</organism>